<dbReference type="GO" id="GO:0005737">
    <property type="term" value="C:cytoplasm"/>
    <property type="evidence" value="ECO:0007669"/>
    <property type="project" value="TreeGrafter"/>
</dbReference>
<dbReference type="GO" id="GO:0003729">
    <property type="term" value="F:mRNA binding"/>
    <property type="evidence" value="ECO:0007669"/>
    <property type="project" value="InterPro"/>
</dbReference>
<reference evidence="5" key="1">
    <citation type="submission" date="2021-01" db="EMBL/GenBank/DDBJ databases">
        <authorList>
            <person name="Corre E."/>
            <person name="Pelletier E."/>
            <person name="Niang G."/>
            <person name="Scheremetjew M."/>
            <person name="Finn R."/>
            <person name="Kale V."/>
            <person name="Holt S."/>
            <person name="Cochrane G."/>
            <person name="Meng A."/>
            <person name="Brown T."/>
            <person name="Cohen L."/>
        </authorList>
    </citation>
    <scope>NUCLEOTIDE SEQUENCE</scope>
    <source>
        <strain evidence="5">CCMP1594</strain>
    </source>
</reference>
<dbReference type="EMBL" id="HBJA01126137">
    <property type="protein sequence ID" value="CAE0832142.1"/>
    <property type="molecule type" value="Transcribed_RNA"/>
</dbReference>
<dbReference type="GO" id="GO:0071204">
    <property type="term" value="C:histone pre-mRNA 3'end processing complex"/>
    <property type="evidence" value="ECO:0007669"/>
    <property type="project" value="TreeGrafter"/>
</dbReference>
<dbReference type="GO" id="GO:0006398">
    <property type="term" value="P:mRNA 3'-end processing by stem-loop binding and cleavage"/>
    <property type="evidence" value="ECO:0007669"/>
    <property type="project" value="TreeGrafter"/>
</dbReference>
<evidence type="ECO:0000256" key="3">
    <source>
        <dbReference type="SAM" id="MobiDB-lite"/>
    </source>
</evidence>
<comment type="similarity">
    <text evidence="1">Belongs to the SLBP family.</text>
</comment>
<organism evidence="5">
    <name type="scientific">Eutreptiella gymnastica</name>
    <dbReference type="NCBI Taxonomy" id="73025"/>
    <lineage>
        <taxon>Eukaryota</taxon>
        <taxon>Discoba</taxon>
        <taxon>Euglenozoa</taxon>
        <taxon>Euglenida</taxon>
        <taxon>Spirocuta</taxon>
        <taxon>Euglenophyceae</taxon>
        <taxon>Eutreptiales</taxon>
        <taxon>Eutreptiaceae</taxon>
        <taxon>Eutreptiella</taxon>
    </lineage>
</organism>
<dbReference type="InterPro" id="IPR038294">
    <property type="entry name" value="SLBP_RNA_bind_sf"/>
</dbReference>
<accession>A0A7S4GC65</accession>
<dbReference type="AlphaFoldDB" id="A0A7S4GC65"/>
<feature type="region of interest" description="Disordered" evidence="3">
    <location>
        <begin position="395"/>
        <end position="415"/>
    </location>
</feature>
<dbReference type="Gene3D" id="1.10.8.1120">
    <property type="entry name" value="Histone RNA hairpin-binding protein RNA-binding domain"/>
    <property type="match status" value="1"/>
</dbReference>
<evidence type="ECO:0000256" key="2">
    <source>
        <dbReference type="ARBA" id="ARBA00022884"/>
    </source>
</evidence>
<evidence type="ECO:0000313" key="5">
    <source>
        <dbReference type="EMBL" id="CAE0832142.1"/>
    </source>
</evidence>
<feature type="domain" description="Histone RNA hairpin-binding protein RNA-binding" evidence="4">
    <location>
        <begin position="37"/>
        <end position="105"/>
    </location>
</feature>
<dbReference type="Pfam" id="PF15247">
    <property type="entry name" value="SLBP_RNA_bind"/>
    <property type="match status" value="1"/>
</dbReference>
<feature type="region of interest" description="Disordered" evidence="3">
    <location>
        <begin position="270"/>
        <end position="300"/>
    </location>
</feature>
<evidence type="ECO:0000259" key="4">
    <source>
        <dbReference type="Pfam" id="PF15247"/>
    </source>
</evidence>
<feature type="region of interest" description="Disordered" evidence="3">
    <location>
        <begin position="1"/>
        <end position="45"/>
    </location>
</feature>
<dbReference type="PANTHER" id="PTHR17408">
    <property type="entry name" value="HISTONE RNA HAIRPIN-BINDING PROTEIN"/>
    <property type="match status" value="1"/>
</dbReference>
<dbReference type="PANTHER" id="PTHR17408:SF0">
    <property type="entry name" value="HISTONE RNA HAIRPIN-BINDING PROTEIN"/>
    <property type="match status" value="1"/>
</dbReference>
<sequence length="415" mass="46902">MSTSTWLERGQAPPRQQSKRASSSRHAIRKKKEREQDEHKLEQRKKQIAYGEITRGYINFMKMSQRDPSLLKGCVPVKPVINQKCSKRSWDGQLKKWRRALHMYDYVDFDESEEQSKEVREALVEQTINPVFSPAKDPSLMPKFDLFSPLRGAAWADELDSPGPFAPSPSVKNTCDSSPEKGPITPIRLSVTKTCALSVNSGPKVPVSHPVRYSFDDLLSLMDAPLVQESVRLPDTLSWLDKRIDLEDDVDDDYEPPSVDLRSPVAQRFLGSPYDQVPATPTRLFQGGEKESGKAYSPSPRKPWALHWADDDTYDSQTGMSLDRRVAPPVCARKISLTTSTTSTASMEPQVPGDRRHQQRTPLRPIPSAITRAATSVKKGRSELWMDRCWEEEKENFPPSLGSCFCTPPRRPHKG</sequence>
<feature type="compositionally biased region" description="Basic residues" evidence="3">
    <location>
        <begin position="22"/>
        <end position="32"/>
    </location>
</feature>
<feature type="region of interest" description="Disordered" evidence="3">
    <location>
        <begin position="339"/>
        <end position="362"/>
    </location>
</feature>
<evidence type="ECO:0000256" key="1">
    <source>
        <dbReference type="ARBA" id="ARBA00006151"/>
    </source>
</evidence>
<dbReference type="GO" id="GO:0051028">
    <property type="term" value="P:mRNA transport"/>
    <property type="evidence" value="ECO:0007669"/>
    <property type="project" value="TreeGrafter"/>
</dbReference>
<proteinExistence type="inferred from homology"/>
<name>A0A7S4GC65_9EUGL</name>
<gene>
    <name evidence="5" type="ORF">EGYM00163_LOCUS43425</name>
</gene>
<dbReference type="InterPro" id="IPR026502">
    <property type="entry name" value="SLBP1/SLBP2"/>
</dbReference>
<dbReference type="GO" id="GO:0071207">
    <property type="term" value="F:histone pre-mRNA stem-loop binding"/>
    <property type="evidence" value="ECO:0007669"/>
    <property type="project" value="TreeGrafter"/>
</dbReference>
<protein>
    <recommendedName>
        <fullName evidence="4">Histone RNA hairpin-binding protein RNA-binding domain-containing protein</fullName>
    </recommendedName>
</protein>
<keyword evidence="2" id="KW-0694">RNA-binding</keyword>
<dbReference type="InterPro" id="IPR029344">
    <property type="entry name" value="SLBP_RNA_bind"/>
</dbReference>
<feature type="compositionally biased region" description="Basic and acidic residues" evidence="3">
    <location>
        <begin position="33"/>
        <end position="45"/>
    </location>
</feature>